<evidence type="ECO:0000313" key="6">
    <source>
        <dbReference type="Proteomes" id="UP001165685"/>
    </source>
</evidence>
<evidence type="ECO:0000256" key="2">
    <source>
        <dbReference type="SAM" id="MobiDB-lite"/>
    </source>
</evidence>
<gene>
    <name evidence="5" type="ORF">O4U47_16370</name>
</gene>
<organism evidence="5 6">
    <name type="scientific">Nocardiopsis suaedae</name>
    <dbReference type="NCBI Taxonomy" id="3018444"/>
    <lineage>
        <taxon>Bacteria</taxon>
        <taxon>Bacillati</taxon>
        <taxon>Actinomycetota</taxon>
        <taxon>Actinomycetes</taxon>
        <taxon>Streptosporangiales</taxon>
        <taxon>Nocardiopsidaceae</taxon>
        <taxon>Nocardiopsis</taxon>
    </lineage>
</organism>
<dbReference type="InterPro" id="IPR011006">
    <property type="entry name" value="CheY-like_superfamily"/>
</dbReference>
<feature type="compositionally biased region" description="Basic and acidic residues" evidence="2">
    <location>
        <begin position="141"/>
        <end position="153"/>
    </location>
</feature>
<protein>
    <submittedName>
        <fullName evidence="5">LytTR family DNA-binding domain-containing protein</fullName>
    </submittedName>
</protein>
<dbReference type="Pfam" id="PF04397">
    <property type="entry name" value="LytTR"/>
    <property type="match status" value="1"/>
</dbReference>
<dbReference type="InterPro" id="IPR007492">
    <property type="entry name" value="LytTR_DNA-bd_dom"/>
</dbReference>
<dbReference type="Gene3D" id="2.20.25.10">
    <property type="match status" value="1"/>
</dbReference>
<dbReference type="RefSeq" id="WP_270678736.1">
    <property type="nucleotide sequence ID" value="NZ_JAQFWP010000029.1"/>
</dbReference>
<feature type="compositionally biased region" description="Low complexity" evidence="2">
    <location>
        <begin position="124"/>
        <end position="134"/>
    </location>
</feature>
<dbReference type="SMART" id="SM00850">
    <property type="entry name" value="LytTR"/>
    <property type="match status" value="1"/>
</dbReference>
<dbReference type="PROSITE" id="PS50110">
    <property type="entry name" value="RESPONSE_REGULATORY"/>
    <property type="match status" value="1"/>
</dbReference>
<sequence>MRARCLIVDDEAPARADLRYLLSRFDHVQVVGEASNAEEALLLLGSLDYDLVLMDIRMPGGTGLDIARHLRGGADPPRIIFTTAFPDHAVEAFDLDAADYLVKPFDADRLGRALDRALDRAPDRAPAGRPVEPAAAPPAPRRPDPAETPHRIPVTKGDRTVLLDESSIVYAGAARGYAYLQFADERVLVSYSLNELERRLHGTRFFRAHRSYLVNLDYVRELAPDFRGTLMLVMDDPRRSRVEVSRRQARELRRILGL</sequence>
<name>A0ABT4TNX1_9ACTN</name>
<evidence type="ECO:0000259" key="3">
    <source>
        <dbReference type="PROSITE" id="PS50110"/>
    </source>
</evidence>
<evidence type="ECO:0000256" key="1">
    <source>
        <dbReference type="PROSITE-ProRule" id="PRU00169"/>
    </source>
</evidence>
<dbReference type="InterPro" id="IPR001789">
    <property type="entry name" value="Sig_transdc_resp-reg_receiver"/>
</dbReference>
<dbReference type="GO" id="GO:0003677">
    <property type="term" value="F:DNA binding"/>
    <property type="evidence" value="ECO:0007669"/>
    <property type="project" value="UniProtKB-KW"/>
</dbReference>
<proteinExistence type="predicted"/>
<dbReference type="SUPFAM" id="SSF52172">
    <property type="entry name" value="CheY-like"/>
    <property type="match status" value="1"/>
</dbReference>
<dbReference type="Gene3D" id="2.40.50.40">
    <property type="match status" value="1"/>
</dbReference>
<dbReference type="Gene3D" id="3.40.50.2300">
    <property type="match status" value="1"/>
</dbReference>
<dbReference type="Proteomes" id="UP001165685">
    <property type="component" value="Unassembled WGS sequence"/>
</dbReference>
<feature type="region of interest" description="Disordered" evidence="2">
    <location>
        <begin position="119"/>
        <end position="153"/>
    </location>
</feature>
<dbReference type="PANTHER" id="PTHR37299:SF1">
    <property type="entry name" value="STAGE 0 SPORULATION PROTEIN A HOMOLOG"/>
    <property type="match status" value="1"/>
</dbReference>
<evidence type="ECO:0000259" key="4">
    <source>
        <dbReference type="PROSITE" id="PS50930"/>
    </source>
</evidence>
<dbReference type="EMBL" id="JAQFWP010000029">
    <property type="protein sequence ID" value="MDA2806090.1"/>
    <property type="molecule type" value="Genomic_DNA"/>
</dbReference>
<feature type="modified residue" description="4-aspartylphosphate" evidence="1">
    <location>
        <position position="55"/>
    </location>
</feature>
<reference evidence="5" key="1">
    <citation type="submission" date="2023-01" db="EMBL/GenBank/DDBJ databases">
        <title>Draft genome sequence of Nocardiopsis sp. LSu2-4 isolated from halophytes.</title>
        <authorList>
            <person name="Duangmal K."/>
            <person name="Chantavorakit T."/>
        </authorList>
    </citation>
    <scope>NUCLEOTIDE SEQUENCE</scope>
    <source>
        <strain evidence="5">LSu2-4</strain>
    </source>
</reference>
<accession>A0ABT4TNX1</accession>
<dbReference type="SMART" id="SM00448">
    <property type="entry name" value="REC"/>
    <property type="match status" value="1"/>
</dbReference>
<feature type="domain" description="HTH LytTR-type" evidence="4">
    <location>
        <begin position="152"/>
        <end position="258"/>
    </location>
</feature>
<dbReference type="PROSITE" id="PS50930">
    <property type="entry name" value="HTH_LYTTR"/>
    <property type="match status" value="1"/>
</dbReference>
<evidence type="ECO:0000313" key="5">
    <source>
        <dbReference type="EMBL" id="MDA2806090.1"/>
    </source>
</evidence>
<keyword evidence="5" id="KW-0238">DNA-binding</keyword>
<feature type="domain" description="Response regulatory" evidence="3">
    <location>
        <begin position="4"/>
        <end position="118"/>
    </location>
</feature>
<keyword evidence="1" id="KW-0597">Phosphoprotein</keyword>
<dbReference type="Pfam" id="PF00072">
    <property type="entry name" value="Response_reg"/>
    <property type="match status" value="1"/>
</dbReference>
<keyword evidence="6" id="KW-1185">Reference proteome</keyword>
<dbReference type="InterPro" id="IPR046947">
    <property type="entry name" value="LytR-like"/>
</dbReference>
<dbReference type="PANTHER" id="PTHR37299">
    <property type="entry name" value="TRANSCRIPTIONAL REGULATOR-RELATED"/>
    <property type="match status" value="1"/>
</dbReference>
<comment type="caution">
    <text evidence="5">The sequence shown here is derived from an EMBL/GenBank/DDBJ whole genome shotgun (WGS) entry which is preliminary data.</text>
</comment>